<dbReference type="PANTHER" id="PTHR30086">
    <property type="entry name" value="ARGININE EXPORTER PROTEIN ARGO"/>
    <property type="match status" value="1"/>
</dbReference>
<keyword evidence="8" id="KW-1185">Reference proteome</keyword>
<keyword evidence="5 6" id="KW-0472">Membrane</keyword>
<evidence type="ECO:0000256" key="5">
    <source>
        <dbReference type="ARBA" id="ARBA00023136"/>
    </source>
</evidence>
<dbReference type="PANTHER" id="PTHR30086:SF20">
    <property type="entry name" value="ARGININE EXPORTER PROTEIN ARGO-RELATED"/>
    <property type="match status" value="1"/>
</dbReference>
<evidence type="ECO:0000313" key="7">
    <source>
        <dbReference type="EMBL" id="MCW7752701.1"/>
    </source>
</evidence>
<evidence type="ECO:0000256" key="3">
    <source>
        <dbReference type="ARBA" id="ARBA00022692"/>
    </source>
</evidence>
<dbReference type="Pfam" id="PF01810">
    <property type="entry name" value="LysE"/>
    <property type="match status" value="1"/>
</dbReference>
<proteinExistence type="predicted"/>
<feature type="transmembrane region" description="Helical" evidence="6">
    <location>
        <begin position="6"/>
        <end position="29"/>
    </location>
</feature>
<keyword evidence="4 6" id="KW-1133">Transmembrane helix</keyword>
<gene>
    <name evidence="7" type="ORF">OOT00_01720</name>
</gene>
<dbReference type="RefSeq" id="WP_265423564.1">
    <property type="nucleotide sequence ID" value="NZ_JAPFPW010000001.1"/>
</dbReference>
<evidence type="ECO:0000256" key="1">
    <source>
        <dbReference type="ARBA" id="ARBA00004651"/>
    </source>
</evidence>
<feature type="transmembrane region" description="Helical" evidence="6">
    <location>
        <begin position="41"/>
        <end position="65"/>
    </location>
</feature>
<keyword evidence="3 6" id="KW-0812">Transmembrane</keyword>
<reference evidence="7 8" key="1">
    <citation type="submission" date="2022-11" db="EMBL/GenBank/DDBJ databases">
        <title>Desulfobotulus tamanensis H1 sp. nov. - anaerobic, alkaliphilic, sulphate reducing bacterium isolated from terrestrial mud volcano.</title>
        <authorList>
            <person name="Frolova A."/>
            <person name="Merkel A.Y."/>
            <person name="Slobodkin A.I."/>
        </authorList>
    </citation>
    <scope>NUCLEOTIDE SEQUENCE [LARGE SCALE GENOMIC DNA]</scope>
    <source>
        <strain evidence="7 8">H1</strain>
    </source>
</reference>
<protein>
    <submittedName>
        <fullName evidence="7">LysE family translocator</fullName>
    </submittedName>
</protein>
<feature type="transmembrane region" description="Helical" evidence="6">
    <location>
        <begin position="156"/>
        <end position="179"/>
    </location>
</feature>
<evidence type="ECO:0000313" key="8">
    <source>
        <dbReference type="Proteomes" id="UP001209681"/>
    </source>
</evidence>
<name>A0ABT3N6B8_9BACT</name>
<evidence type="ECO:0000256" key="6">
    <source>
        <dbReference type="SAM" id="Phobius"/>
    </source>
</evidence>
<organism evidence="7 8">
    <name type="scientific">Desulfobotulus pelophilus</name>
    <dbReference type="NCBI Taxonomy" id="2823377"/>
    <lineage>
        <taxon>Bacteria</taxon>
        <taxon>Pseudomonadati</taxon>
        <taxon>Thermodesulfobacteriota</taxon>
        <taxon>Desulfobacteria</taxon>
        <taxon>Desulfobacterales</taxon>
        <taxon>Desulfobacteraceae</taxon>
        <taxon>Desulfobotulus</taxon>
    </lineage>
</organism>
<dbReference type="EMBL" id="JAPFPW010000001">
    <property type="protein sequence ID" value="MCW7752701.1"/>
    <property type="molecule type" value="Genomic_DNA"/>
</dbReference>
<feature type="transmembrane region" description="Helical" evidence="6">
    <location>
        <begin position="191"/>
        <end position="210"/>
    </location>
</feature>
<dbReference type="PIRSF" id="PIRSF006324">
    <property type="entry name" value="LeuE"/>
    <property type="match status" value="1"/>
</dbReference>
<dbReference type="InterPro" id="IPR001123">
    <property type="entry name" value="LeuE-type"/>
</dbReference>
<feature type="transmembrane region" description="Helical" evidence="6">
    <location>
        <begin position="123"/>
        <end position="144"/>
    </location>
</feature>
<keyword evidence="2" id="KW-1003">Cell membrane</keyword>
<comment type="subcellular location">
    <subcellularLocation>
        <location evidence="1">Cell membrane</location>
        <topology evidence="1">Multi-pass membrane protein</topology>
    </subcellularLocation>
</comment>
<sequence length="214" mass="23072">MVDASLPAFLLAMLLLTLVPGADTLLVIRNTLTGGSGKGDLTALGVCCGLFVHAGLSALGISFILMQSASLFSMVKTLGALYLIWLGCKSLRRAAGSQDSFFSAPAGQNTETTSRIKAFREGFLSNVLNPKTAVFYMAFLPQFIHPQDPAVLKSFFLASLHFMMALTWLCLVAHGLQCLRYWLTNPAIRRWLEGISGGILVAFGIRLGLIKTLS</sequence>
<dbReference type="Proteomes" id="UP001209681">
    <property type="component" value="Unassembled WGS sequence"/>
</dbReference>
<accession>A0ABT3N6B8</accession>
<comment type="caution">
    <text evidence="7">The sequence shown here is derived from an EMBL/GenBank/DDBJ whole genome shotgun (WGS) entry which is preliminary data.</text>
</comment>
<evidence type="ECO:0000256" key="2">
    <source>
        <dbReference type="ARBA" id="ARBA00022475"/>
    </source>
</evidence>
<evidence type="ECO:0000256" key="4">
    <source>
        <dbReference type="ARBA" id="ARBA00022989"/>
    </source>
</evidence>